<dbReference type="Pfam" id="PF07715">
    <property type="entry name" value="Plug"/>
    <property type="match status" value="1"/>
</dbReference>
<keyword evidence="3 12" id="KW-1134">Transmembrane beta strand</keyword>
<evidence type="ECO:0000256" key="11">
    <source>
        <dbReference type="ARBA" id="ARBA00023237"/>
    </source>
</evidence>
<dbReference type="SUPFAM" id="SSF56935">
    <property type="entry name" value="Porins"/>
    <property type="match status" value="1"/>
</dbReference>
<evidence type="ECO:0000313" key="17">
    <source>
        <dbReference type="EMBL" id="KAF0808161.1"/>
    </source>
</evidence>
<dbReference type="InterPro" id="IPR000531">
    <property type="entry name" value="Beta-barrel_TonB"/>
</dbReference>
<protein>
    <submittedName>
        <fullName evidence="17">TonB-dependent receptor</fullName>
    </submittedName>
</protein>
<gene>
    <name evidence="17" type="ORF">A6D6_00551</name>
</gene>
<evidence type="ECO:0000256" key="2">
    <source>
        <dbReference type="ARBA" id="ARBA00022448"/>
    </source>
</evidence>
<organism evidence="17 18">
    <name type="scientific">Alcanivorax xiamenensis</name>
    <dbReference type="NCBI Taxonomy" id="1177156"/>
    <lineage>
        <taxon>Bacteria</taxon>
        <taxon>Pseudomonadati</taxon>
        <taxon>Pseudomonadota</taxon>
        <taxon>Gammaproteobacteria</taxon>
        <taxon>Oceanospirillales</taxon>
        <taxon>Alcanivoracaceae</taxon>
        <taxon>Alcanivorax</taxon>
    </lineage>
</organism>
<dbReference type="PANTHER" id="PTHR32552:SF81">
    <property type="entry name" value="TONB-DEPENDENT OUTER MEMBRANE RECEPTOR"/>
    <property type="match status" value="1"/>
</dbReference>
<evidence type="ECO:0000256" key="10">
    <source>
        <dbReference type="ARBA" id="ARBA00023136"/>
    </source>
</evidence>
<evidence type="ECO:0000256" key="8">
    <source>
        <dbReference type="ARBA" id="ARBA00023065"/>
    </source>
</evidence>
<dbReference type="PROSITE" id="PS01156">
    <property type="entry name" value="TONB_DEPENDENT_REC_2"/>
    <property type="match status" value="1"/>
</dbReference>
<evidence type="ECO:0000256" key="12">
    <source>
        <dbReference type="PROSITE-ProRule" id="PRU01360"/>
    </source>
</evidence>
<evidence type="ECO:0000256" key="3">
    <source>
        <dbReference type="ARBA" id="ARBA00022452"/>
    </source>
</evidence>
<dbReference type="InterPro" id="IPR036942">
    <property type="entry name" value="Beta-barrel_TonB_sf"/>
</dbReference>
<dbReference type="PANTHER" id="PTHR32552">
    <property type="entry name" value="FERRICHROME IRON RECEPTOR-RELATED"/>
    <property type="match status" value="1"/>
</dbReference>
<evidence type="ECO:0000259" key="16">
    <source>
        <dbReference type="Pfam" id="PF07715"/>
    </source>
</evidence>
<dbReference type="Proteomes" id="UP000771797">
    <property type="component" value="Unassembled WGS sequence"/>
</dbReference>
<keyword evidence="9 14" id="KW-0798">TonB box</keyword>
<evidence type="ECO:0000256" key="4">
    <source>
        <dbReference type="ARBA" id="ARBA00022496"/>
    </source>
</evidence>
<dbReference type="CDD" id="cd01347">
    <property type="entry name" value="ligand_gated_channel"/>
    <property type="match status" value="1"/>
</dbReference>
<dbReference type="InterPro" id="IPR010917">
    <property type="entry name" value="TonB_rcpt_CS"/>
</dbReference>
<name>A0ABQ6YD50_9GAMM</name>
<feature type="short sequence motif" description="TonB C-terminal box" evidence="13">
    <location>
        <begin position="689"/>
        <end position="706"/>
    </location>
</feature>
<evidence type="ECO:0000256" key="6">
    <source>
        <dbReference type="ARBA" id="ARBA00022729"/>
    </source>
</evidence>
<feature type="domain" description="TonB-dependent receptor plug" evidence="16">
    <location>
        <begin position="56"/>
        <end position="163"/>
    </location>
</feature>
<dbReference type="InterPro" id="IPR012910">
    <property type="entry name" value="Plug_dom"/>
</dbReference>
<accession>A0ABQ6YD50</accession>
<evidence type="ECO:0000256" key="9">
    <source>
        <dbReference type="ARBA" id="ARBA00023077"/>
    </source>
</evidence>
<dbReference type="Gene3D" id="2.40.170.20">
    <property type="entry name" value="TonB-dependent receptor, beta-barrel domain"/>
    <property type="match status" value="1"/>
</dbReference>
<evidence type="ECO:0000256" key="13">
    <source>
        <dbReference type="PROSITE-ProRule" id="PRU10144"/>
    </source>
</evidence>
<sequence>MLEKGLPKTVGSFGKAGKAATFSMLFLLSPLVAAKEDPDHELEGVTVTARQSEERAKDVPFAISVVDGGTLADQRLDNVEDALRSVPGVNINSSAGANDSNVYIRGVGSLYQMNMDDNSVALIMDGVTLSPRSISLGTLDVERVEVLKGPQGTLFGGNAEAGAINVVSRRPTRHREGYLRLEGGQDEQWLQEGVISGPLSDQFSGRFALRHATADNWVDNKQTGDPLTDQKDLAFRGSLLWDNHDATTALFIAERQKVEGRTSVLVLRPYGDDPANDLTPGLFDDNEKTMERYSMEINHDLASSRVTSVTAMTRMDLTDPVVYDRDIMEAMYGSPMVAWLKKEADERTYSQDLRIGSLPSSPLFWTTGISVSHSERGYDTTYDSRDPSSAKFRDFTTEQYGLYGEVTYPLFDALKLTAGIRHSWDRKEYDAVYRSSAGVVRDQRDLDDDFTTGRLALTYVLTPSTNLYTQIGRGYNPGGFNDYASQKADSEPYDAATAHSWEVGFKTETERLMLNGSVFLTRVKDAHLIDYDVITWASRAVNADTRSRGAELEGRYRLGRGVSIAGAISYLDAEISDDVTGISGGDVQSGNQVPDVSEWSGYAAIHYDRPLPDNFIGLYAPALNARISYQYVGERPADPQNHFDLDDYGMLDARLGITSGAVELYLWGENLLDETYDLYGYYESSTVTYGAPGRGRTVGAGLSYYF</sequence>
<comment type="caution">
    <text evidence="17">The sequence shown here is derived from an EMBL/GenBank/DDBJ whole genome shotgun (WGS) entry which is preliminary data.</text>
</comment>
<evidence type="ECO:0000313" key="18">
    <source>
        <dbReference type="Proteomes" id="UP000771797"/>
    </source>
</evidence>
<dbReference type="Pfam" id="PF00593">
    <property type="entry name" value="TonB_dep_Rec_b-barrel"/>
    <property type="match status" value="1"/>
</dbReference>
<feature type="domain" description="TonB-dependent receptor-like beta-barrel" evidence="15">
    <location>
        <begin position="280"/>
        <end position="671"/>
    </location>
</feature>
<keyword evidence="7" id="KW-0408">Iron</keyword>
<dbReference type="PROSITE" id="PS52016">
    <property type="entry name" value="TONB_DEPENDENT_REC_3"/>
    <property type="match status" value="1"/>
</dbReference>
<evidence type="ECO:0000256" key="7">
    <source>
        <dbReference type="ARBA" id="ARBA00023004"/>
    </source>
</evidence>
<evidence type="ECO:0000256" key="14">
    <source>
        <dbReference type="RuleBase" id="RU003357"/>
    </source>
</evidence>
<evidence type="ECO:0000256" key="1">
    <source>
        <dbReference type="ARBA" id="ARBA00004571"/>
    </source>
</evidence>
<dbReference type="EMBL" id="AQPF01000002">
    <property type="protein sequence ID" value="KAF0808161.1"/>
    <property type="molecule type" value="Genomic_DNA"/>
</dbReference>
<comment type="similarity">
    <text evidence="12 14">Belongs to the TonB-dependent receptor family.</text>
</comment>
<keyword evidence="2 12" id="KW-0813">Transport</keyword>
<dbReference type="InterPro" id="IPR039426">
    <property type="entry name" value="TonB-dep_rcpt-like"/>
</dbReference>
<evidence type="ECO:0000256" key="5">
    <source>
        <dbReference type="ARBA" id="ARBA00022692"/>
    </source>
</evidence>
<keyword evidence="8" id="KW-0406">Ion transport</keyword>
<dbReference type="RefSeq" id="WP_133492333.1">
    <property type="nucleotide sequence ID" value="NZ_AQPF01000002.1"/>
</dbReference>
<comment type="subcellular location">
    <subcellularLocation>
        <location evidence="1 12">Cell outer membrane</location>
        <topology evidence="1 12">Multi-pass membrane protein</topology>
    </subcellularLocation>
</comment>
<proteinExistence type="inferred from homology"/>
<keyword evidence="5 12" id="KW-0812">Transmembrane</keyword>
<keyword evidence="11 12" id="KW-0998">Cell outer membrane</keyword>
<keyword evidence="4" id="KW-0410">Iron transport</keyword>
<keyword evidence="17" id="KW-0675">Receptor</keyword>
<keyword evidence="18" id="KW-1185">Reference proteome</keyword>
<keyword evidence="10 12" id="KW-0472">Membrane</keyword>
<reference evidence="17 18" key="1">
    <citation type="submission" date="2012-09" db="EMBL/GenBank/DDBJ databases">
        <title>Genome Sequence of alkane-degrading Bacterium Alcanivorax sp. 6-D-6.</title>
        <authorList>
            <person name="Lai Q."/>
            <person name="Shao Z."/>
        </authorList>
    </citation>
    <scope>NUCLEOTIDE SEQUENCE [LARGE SCALE GENOMIC DNA]</scope>
    <source>
        <strain evidence="17 18">6-D-6</strain>
    </source>
</reference>
<evidence type="ECO:0000259" key="15">
    <source>
        <dbReference type="Pfam" id="PF00593"/>
    </source>
</evidence>
<keyword evidence="6" id="KW-0732">Signal</keyword>